<evidence type="ECO:0000313" key="2">
    <source>
        <dbReference type="Proteomes" id="UP001432222"/>
    </source>
</evidence>
<dbReference type="Proteomes" id="UP001432222">
    <property type="component" value="Chromosome"/>
</dbReference>
<accession>A0ABZ1U731</accession>
<keyword evidence="2" id="KW-1185">Reference proteome</keyword>
<dbReference type="RefSeq" id="WP_328956699.1">
    <property type="nucleotide sequence ID" value="NZ_CP108110.1"/>
</dbReference>
<name>A0ABZ1U731_9ACTN</name>
<proteinExistence type="predicted"/>
<evidence type="ECO:0008006" key="3">
    <source>
        <dbReference type="Google" id="ProtNLM"/>
    </source>
</evidence>
<protein>
    <recommendedName>
        <fullName evidence="3">Adhesin domain-containing protein</fullName>
    </recommendedName>
</protein>
<reference evidence="1" key="1">
    <citation type="submission" date="2022-10" db="EMBL/GenBank/DDBJ databases">
        <title>The complete genomes of actinobacterial strains from the NBC collection.</title>
        <authorList>
            <person name="Joergensen T.S."/>
            <person name="Alvarez Arevalo M."/>
            <person name="Sterndorff E.B."/>
            <person name="Faurdal D."/>
            <person name="Vuksanovic O."/>
            <person name="Mourched A.-S."/>
            <person name="Charusanti P."/>
            <person name="Shaw S."/>
            <person name="Blin K."/>
            <person name="Weber T."/>
        </authorList>
    </citation>
    <scope>NUCLEOTIDE SEQUENCE</scope>
    <source>
        <strain evidence="1">NBC_00222</strain>
    </source>
</reference>
<gene>
    <name evidence="1" type="ORF">OHA16_25615</name>
</gene>
<dbReference type="EMBL" id="CP108110">
    <property type="protein sequence ID" value="WUQ86044.1"/>
    <property type="molecule type" value="Genomic_DNA"/>
</dbReference>
<evidence type="ECO:0000313" key="1">
    <source>
        <dbReference type="EMBL" id="WUQ86044.1"/>
    </source>
</evidence>
<sequence>MPSFDTSGPIRATLRFDVGSVRITAAKRTDTLVEVRPTDPGAALDVRLAEQATVSCADGTLVVKVPKKRGIFGKTGSVDITVEVPVGSSVDADAPMGDFLLEGVFGDCRIKTSVGRIRIDEAAAADLRTELGDVRLGRADGDAEVACSGRIEIGTVGGTLKVKNLNGETVVGEVGGELRAEAANGAVTVGTALSGVDLRSANGSLRIGELVRGRAALETAIGTVEVGIAGGTAAWLDVHTQVGSVRNALDASDAPAGTGETVQLTARTQLGDIVIRRA</sequence>
<organism evidence="1 2">
    <name type="scientific">Kitasatospora purpeofusca</name>
    <dbReference type="NCBI Taxonomy" id="67352"/>
    <lineage>
        <taxon>Bacteria</taxon>
        <taxon>Bacillati</taxon>
        <taxon>Actinomycetota</taxon>
        <taxon>Actinomycetes</taxon>
        <taxon>Kitasatosporales</taxon>
        <taxon>Streptomycetaceae</taxon>
        <taxon>Kitasatospora</taxon>
    </lineage>
</organism>